<evidence type="ECO:0000313" key="3">
    <source>
        <dbReference type="WBParaSite" id="Csp11.Scaffold630.g20014.t1"/>
    </source>
</evidence>
<keyword evidence="2" id="KW-1185">Reference proteome</keyword>
<dbReference type="AlphaFoldDB" id="A0A1I7UWE3"/>
<protein>
    <submittedName>
        <fullName evidence="3">DUF19 domain-containing protein</fullName>
    </submittedName>
</protein>
<dbReference type="PANTHER" id="PTHR37429">
    <property type="entry name" value="PROTEIN CBG19148-RELATED"/>
    <property type="match status" value="1"/>
</dbReference>
<dbReference type="WBParaSite" id="Csp11.Scaffold630.g20014.t1">
    <property type="protein sequence ID" value="Csp11.Scaffold630.g20014.t1"/>
    <property type="gene ID" value="Csp11.Scaffold630.g20014"/>
</dbReference>
<name>A0A1I7UWE3_9PELO</name>
<accession>A0A1I7UWE3</accession>
<sequence>MISSSSAYSVNCRSGLVKDEIRKCTKTVHDFQDSHQRMDGNRWLEPSVSRELNAKCEDAMNCLHLLDSCSVFEDDDILWLEDFCDSYQFLTGNFYECALKIDKNQRDPCVQHYLVNSPYFMLGTSSERCQMLKSDGSCVKSVINSTCSPSSSNEFQNLLDRQMIRMKC</sequence>
<proteinExistence type="predicted"/>
<dbReference type="eggNOG" id="KOG0194">
    <property type="taxonomic scope" value="Eukaryota"/>
</dbReference>
<dbReference type="InterPro" id="IPR002542">
    <property type="entry name" value="T20D4.11-like_dom"/>
</dbReference>
<dbReference type="Pfam" id="PF01579">
    <property type="entry name" value="DUF19"/>
    <property type="match status" value="1"/>
</dbReference>
<dbReference type="Proteomes" id="UP000095282">
    <property type="component" value="Unplaced"/>
</dbReference>
<evidence type="ECO:0000313" key="2">
    <source>
        <dbReference type="Proteomes" id="UP000095282"/>
    </source>
</evidence>
<evidence type="ECO:0000259" key="1">
    <source>
        <dbReference type="Pfam" id="PF01579"/>
    </source>
</evidence>
<organism evidence="2 3">
    <name type="scientific">Caenorhabditis tropicalis</name>
    <dbReference type="NCBI Taxonomy" id="1561998"/>
    <lineage>
        <taxon>Eukaryota</taxon>
        <taxon>Metazoa</taxon>
        <taxon>Ecdysozoa</taxon>
        <taxon>Nematoda</taxon>
        <taxon>Chromadorea</taxon>
        <taxon>Rhabditida</taxon>
        <taxon>Rhabditina</taxon>
        <taxon>Rhabditomorpha</taxon>
        <taxon>Rhabditoidea</taxon>
        <taxon>Rhabditidae</taxon>
        <taxon>Peloderinae</taxon>
        <taxon>Caenorhabditis</taxon>
    </lineage>
</organism>
<reference evidence="3" key="1">
    <citation type="submission" date="2016-11" db="UniProtKB">
        <authorList>
            <consortium name="WormBaseParasite"/>
        </authorList>
    </citation>
    <scope>IDENTIFICATION</scope>
</reference>
<dbReference type="STRING" id="1561998.A0A1I7UWE3"/>
<dbReference type="PANTHER" id="PTHR37429:SF3">
    <property type="entry name" value="DUF19 DOMAIN-CONTAINING PROTEIN"/>
    <property type="match status" value="1"/>
</dbReference>
<feature type="domain" description="T20D4.11-like" evidence="1">
    <location>
        <begin position="20"/>
        <end position="163"/>
    </location>
</feature>